<dbReference type="AlphaFoldDB" id="A0A8X6V539"/>
<comment type="caution">
    <text evidence="2">The sequence shown here is derived from an EMBL/GenBank/DDBJ whole genome shotgun (WGS) entry which is preliminary data.</text>
</comment>
<protein>
    <submittedName>
        <fullName evidence="2">Uncharacterized protein</fullName>
    </submittedName>
</protein>
<evidence type="ECO:0000313" key="3">
    <source>
        <dbReference type="Proteomes" id="UP000887159"/>
    </source>
</evidence>
<evidence type="ECO:0000256" key="1">
    <source>
        <dbReference type="SAM" id="MobiDB-lite"/>
    </source>
</evidence>
<dbReference type="Proteomes" id="UP000887159">
    <property type="component" value="Unassembled WGS sequence"/>
</dbReference>
<gene>
    <name evidence="2" type="ORF">TNCV_3270241</name>
</gene>
<feature type="region of interest" description="Disordered" evidence="1">
    <location>
        <begin position="1"/>
        <end position="24"/>
    </location>
</feature>
<name>A0A8X6V539_TRICX</name>
<evidence type="ECO:0000313" key="2">
    <source>
        <dbReference type="EMBL" id="GFY05152.1"/>
    </source>
</evidence>
<reference evidence="2" key="1">
    <citation type="submission" date="2020-08" db="EMBL/GenBank/DDBJ databases">
        <title>Multicomponent nature underlies the extraordinary mechanical properties of spider dragline silk.</title>
        <authorList>
            <person name="Kono N."/>
            <person name="Nakamura H."/>
            <person name="Mori M."/>
            <person name="Yoshida Y."/>
            <person name="Ohtoshi R."/>
            <person name="Malay A.D."/>
            <person name="Moran D.A.P."/>
            <person name="Tomita M."/>
            <person name="Numata K."/>
            <person name="Arakawa K."/>
        </authorList>
    </citation>
    <scope>NUCLEOTIDE SEQUENCE</scope>
</reference>
<organism evidence="2 3">
    <name type="scientific">Trichonephila clavipes</name>
    <name type="common">Golden silk orbweaver</name>
    <name type="synonym">Nephila clavipes</name>
    <dbReference type="NCBI Taxonomy" id="2585209"/>
    <lineage>
        <taxon>Eukaryota</taxon>
        <taxon>Metazoa</taxon>
        <taxon>Ecdysozoa</taxon>
        <taxon>Arthropoda</taxon>
        <taxon>Chelicerata</taxon>
        <taxon>Arachnida</taxon>
        <taxon>Araneae</taxon>
        <taxon>Araneomorphae</taxon>
        <taxon>Entelegynae</taxon>
        <taxon>Araneoidea</taxon>
        <taxon>Nephilidae</taxon>
        <taxon>Trichonephila</taxon>
    </lineage>
</organism>
<accession>A0A8X6V539</accession>
<keyword evidence="3" id="KW-1185">Reference proteome</keyword>
<proteinExistence type="predicted"/>
<dbReference type="EMBL" id="BMAU01021249">
    <property type="protein sequence ID" value="GFY05152.1"/>
    <property type="molecule type" value="Genomic_DNA"/>
</dbReference>
<sequence length="139" mass="16161">MRYQSARAPFGKRPQRSFSPNCEQPPNDFCATIMLMTEDNQSHYHESTMSEKVLLMVLPREPRVEKNWKKLCNRVVGDSNESSVLLIDIIMLKLNLNTQGVNRTANLFSKTLSIIVWVMDNIERKLFPTRKSFLCFTFS</sequence>